<evidence type="ECO:0000259" key="2">
    <source>
        <dbReference type="Pfam" id="PF25077"/>
    </source>
</evidence>
<evidence type="ECO:0000313" key="4">
    <source>
        <dbReference type="Proteomes" id="UP000465360"/>
    </source>
</evidence>
<dbReference type="InterPro" id="IPR029052">
    <property type="entry name" value="Metallo-depent_PP-like"/>
</dbReference>
<gene>
    <name evidence="3" type="ORF">MBOU_33120</name>
</gene>
<dbReference type="CDD" id="cd07389">
    <property type="entry name" value="MPP_PhoD"/>
    <property type="match status" value="1"/>
</dbReference>
<evidence type="ECO:0000313" key="3">
    <source>
        <dbReference type="EMBL" id="GFG91270.1"/>
    </source>
</evidence>
<name>A0A7I9YRG0_MYCBU</name>
<organism evidence="3 4">
    <name type="scientific">Mycobacterium bourgelatii</name>
    <dbReference type="NCBI Taxonomy" id="1273442"/>
    <lineage>
        <taxon>Bacteria</taxon>
        <taxon>Bacillati</taxon>
        <taxon>Actinomycetota</taxon>
        <taxon>Actinomycetes</taxon>
        <taxon>Mycobacteriales</taxon>
        <taxon>Mycobacteriaceae</taxon>
        <taxon>Mycobacterium</taxon>
    </lineage>
</organism>
<dbReference type="InterPro" id="IPR038607">
    <property type="entry name" value="PhoD-like_sf"/>
</dbReference>
<proteinExistence type="predicted"/>
<dbReference type="RefSeq" id="WP_163714159.1">
    <property type="nucleotide sequence ID" value="NZ_BLKZ01000001.1"/>
</dbReference>
<comment type="caution">
    <text evidence="3">The sequence shown here is derived from an EMBL/GenBank/DDBJ whole genome shotgun (WGS) entry which is preliminary data.</text>
</comment>
<keyword evidence="4" id="KW-1185">Reference proteome</keyword>
<dbReference type="Gene3D" id="3.60.21.70">
    <property type="entry name" value="PhoD-like phosphatase"/>
    <property type="match status" value="1"/>
</dbReference>
<dbReference type="Pfam" id="PF25077">
    <property type="entry name" value="DUF7800"/>
    <property type="match status" value="1"/>
</dbReference>
<reference evidence="3 4" key="1">
    <citation type="journal article" date="2019" name="Emerg. Microbes Infect.">
        <title>Comprehensive subspecies identification of 175 nontuberculous mycobacteria species based on 7547 genomic profiles.</title>
        <authorList>
            <person name="Matsumoto Y."/>
            <person name="Kinjo T."/>
            <person name="Motooka D."/>
            <person name="Nabeya D."/>
            <person name="Jung N."/>
            <person name="Uechi K."/>
            <person name="Horii T."/>
            <person name="Iida T."/>
            <person name="Fujita J."/>
            <person name="Nakamura S."/>
        </authorList>
    </citation>
    <scope>NUCLEOTIDE SEQUENCE [LARGE SCALE GENOMIC DNA]</scope>
    <source>
        <strain evidence="3 4">JCM 30725</strain>
    </source>
</reference>
<dbReference type="InterPro" id="IPR056702">
    <property type="entry name" value="DUF7800"/>
</dbReference>
<dbReference type="PANTHER" id="PTHR37031">
    <property type="entry name" value="METALLOPHOSPHATASE BINDING DOMAIN PROTEIN"/>
    <property type="match status" value="1"/>
</dbReference>
<accession>A0A7I9YRG0</accession>
<feature type="domain" description="PhoD-like phosphatase metallophosphatase" evidence="1">
    <location>
        <begin position="132"/>
        <end position="463"/>
    </location>
</feature>
<dbReference type="EMBL" id="BLKZ01000001">
    <property type="protein sequence ID" value="GFG91270.1"/>
    <property type="molecule type" value="Genomic_DNA"/>
</dbReference>
<protein>
    <submittedName>
        <fullName evidence="3">Metallophosphatase</fullName>
    </submittedName>
</protein>
<sequence length="547" mass="62879">MPQVRVGPLLRHVGETDAIIWVETDEPCQVEILGFSADTFEVEAHHYALVCLRDLDRGTEHPYQVHLNGELAWPPPEYEFPPPRIRLMPRKGNLRLLFGSCRASAPHYPPHTFQRWWHRKGKGIDVLHAYGMRMLRQPSALWPDAMMMMGDQLYADQVSETVRDIVGDRVVHEEGPREALEDFEEYCVGYWDAWNEPIVRWMLSTIPTSMIFDDHEINDKWNTSQAWLDEMRQTEWYETRIIGGLMSYWVYQHIGNLSPNELAEDEVYQQICRTRQGTDAVRDLAHRAECKQSPSYFSFYRDLGPARLIMLDARTGRVLESGERRIMTDAEWEWITSKIDGDYEHLLLASSLPFLLPNGMHNIEAWSEAVTDGAWGHRFCALGERVRILANLDHWACFQRSYRAIENLVIDIATGRRGQPPSSLIMFGGDVHHCWVSKVDLPDDAPQTRTRIWEVVCSGLRKEVNLSERIVLRLGHTPVAAVVGRALAATTKVGKPRLQWRPVTRPHFRNQVGTLEIAGGEIGVRIERAAGGWRKPQLLTVIEQKLL</sequence>
<evidence type="ECO:0000259" key="1">
    <source>
        <dbReference type="Pfam" id="PF09423"/>
    </source>
</evidence>
<dbReference type="Proteomes" id="UP000465360">
    <property type="component" value="Unassembled WGS sequence"/>
</dbReference>
<dbReference type="AlphaFoldDB" id="A0A7I9YRG0"/>
<feature type="domain" description="DUF7800" evidence="2">
    <location>
        <begin position="1"/>
        <end position="85"/>
    </location>
</feature>
<dbReference type="Pfam" id="PF09423">
    <property type="entry name" value="PhoD"/>
    <property type="match status" value="1"/>
</dbReference>
<dbReference type="InterPro" id="IPR018946">
    <property type="entry name" value="PhoD-like_MPP"/>
</dbReference>
<dbReference type="SUPFAM" id="SSF56300">
    <property type="entry name" value="Metallo-dependent phosphatases"/>
    <property type="match status" value="1"/>
</dbReference>
<dbReference type="PANTHER" id="PTHR37031:SF2">
    <property type="entry name" value="PHOD-LIKE PHOSPHATASE METALLOPHOSPHATASE DOMAIN-CONTAINING PROTEIN"/>
    <property type="match status" value="1"/>
</dbReference>